<proteinExistence type="inferred from homology"/>
<dbReference type="Ensembl" id="ENSGEVT00005012754.1">
    <property type="protein sequence ID" value="ENSGEVP00005012181.1"/>
    <property type="gene ID" value="ENSGEVG00005008295.1"/>
</dbReference>
<feature type="domain" description="Ig-like" evidence="10">
    <location>
        <begin position="535"/>
        <end position="607"/>
    </location>
</feature>
<keyword evidence="13" id="KW-1185">Reference proteome</keyword>
<dbReference type="GO" id="GO:0005886">
    <property type="term" value="C:plasma membrane"/>
    <property type="evidence" value="ECO:0007669"/>
    <property type="project" value="TreeGrafter"/>
</dbReference>
<comment type="caution">
    <text evidence="8">Lacks conserved residue(s) required for the propagation of feature annotation.</text>
</comment>
<feature type="region of interest" description="Disordered" evidence="9">
    <location>
        <begin position="681"/>
        <end position="718"/>
    </location>
</feature>
<organism evidence="12 13">
    <name type="scientific">Gopherus evgoodei</name>
    <name type="common">Goodes thornscrub tortoise</name>
    <dbReference type="NCBI Taxonomy" id="1825980"/>
    <lineage>
        <taxon>Eukaryota</taxon>
        <taxon>Metazoa</taxon>
        <taxon>Chordata</taxon>
        <taxon>Craniata</taxon>
        <taxon>Vertebrata</taxon>
        <taxon>Euteleostomi</taxon>
        <taxon>Archelosauria</taxon>
        <taxon>Testudinata</taxon>
        <taxon>Testudines</taxon>
        <taxon>Cryptodira</taxon>
        <taxon>Durocryptodira</taxon>
        <taxon>Testudinoidea</taxon>
        <taxon>Testudinidae</taxon>
        <taxon>Gopherus</taxon>
    </lineage>
</organism>
<evidence type="ECO:0000256" key="5">
    <source>
        <dbReference type="ARBA" id="ARBA00023157"/>
    </source>
</evidence>
<dbReference type="PANTHER" id="PTHR11036">
    <property type="entry name" value="SEMAPHORIN"/>
    <property type="match status" value="1"/>
</dbReference>
<dbReference type="InterPro" id="IPR027231">
    <property type="entry name" value="Semaphorin"/>
</dbReference>
<dbReference type="GO" id="GO:0045499">
    <property type="term" value="F:chemorepellent activity"/>
    <property type="evidence" value="ECO:0007669"/>
    <property type="project" value="TreeGrafter"/>
</dbReference>
<sequence length="718" mass="79920">MWSGLPPVYGGDRSLPLLCSADLLTSNSSHLLLGSGDGLAFQSFLVDETGAWLMVGAKNHIFLLHMDRPNEEPQKVSAATECANFIRLLQPFNRSHVFVCGTGSYQPICAFEPGGSPIQLVANSVESGRGKCPFSPHEPFTGLLIGKRKGLSEEKGTWPKGISQPAHMVPLATRLSLLAEPVFIGAYVIPDTHNAHDDKVYIFLRETALEAGQWERRRIHARVARVCKNDVGGKRSLINRWSTFLKARLVCSIPGPQASETHFDQLEDIFLLRTRDPQSPLIFGLFTVSSGIFSGSAVCVYSMADMRAAFSGPFAHKEGADYRWVEYKGRIPYPRPGTCPSETYDPLLHSTKDFPDDLISFMRNHQLMWGPVYPLGRKPILMRANVPYRLRQLLVDRVETESGHYDVLFLGTDEGKVLKVGLTGGRGQDSEEISLEEISVSKVPIPPPLGSLLAPGRTDSARGLSCRTWDLYGKDCADCCLARDPYCTWDGKGCSPYRLTEKRQARCQDALKTDPVSQCQDTTAGENQPLQHPSPTEEKLVFGVENNSTFLECLARSPQTAIRWLVQRSREAALDQVRTGDRFSILEQGLLIRQLAREDAGVYQCQAVEHSFSRPLMHYSLRVIGHEAMGAKQSKGAEEGGSHLSAMPVQLQYKGYPRNLGAPGTSLDEYCNVLRHQDRQRQKAWNPKWQQHPLESKKGRVRRHPDPLKPARAGLRLV</sequence>
<reference evidence="12" key="2">
    <citation type="submission" date="2025-08" db="UniProtKB">
        <authorList>
            <consortium name="Ensembl"/>
        </authorList>
    </citation>
    <scope>IDENTIFICATION</scope>
</reference>
<keyword evidence="3" id="KW-0964">Secreted</keyword>
<reference evidence="12" key="3">
    <citation type="submission" date="2025-09" db="UniProtKB">
        <authorList>
            <consortium name="Ensembl"/>
        </authorList>
    </citation>
    <scope>IDENTIFICATION</scope>
</reference>
<evidence type="ECO:0000256" key="3">
    <source>
        <dbReference type="ARBA" id="ARBA00022525"/>
    </source>
</evidence>
<dbReference type="GO" id="GO:0071526">
    <property type="term" value="P:semaphorin-plexin signaling pathway"/>
    <property type="evidence" value="ECO:0007669"/>
    <property type="project" value="TreeGrafter"/>
</dbReference>
<keyword evidence="5" id="KW-1015">Disulfide bond</keyword>
<evidence type="ECO:0000256" key="6">
    <source>
        <dbReference type="ARBA" id="ARBA00023180"/>
    </source>
</evidence>
<dbReference type="Gene3D" id="2.130.10.10">
    <property type="entry name" value="YVTN repeat-like/Quinoprotein amine dehydrogenase"/>
    <property type="match status" value="1"/>
</dbReference>
<dbReference type="Pfam" id="PF01403">
    <property type="entry name" value="Sema"/>
    <property type="match status" value="1"/>
</dbReference>
<keyword evidence="4" id="KW-0732">Signal</keyword>
<dbReference type="AlphaFoldDB" id="A0A8C4Y1K8"/>
<dbReference type="GO" id="GO:0007411">
    <property type="term" value="P:axon guidance"/>
    <property type="evidence" value="ECO:0007669"/>
    <property type="project" value="TreeGrafter"/>
</dbReference>
<feature type="domain" description="Sema" evidence="11">
    <location>
        <begin position="15"/>
        <end position="481"/>
    </location>
</feature>
<keyword evidence="6" id="KW-0325">Glycoprotein</keyword>
<evidence type="ECO:0000256" key="2">
    <source>
        <dbReference type="ARBA" id="ARBA00009492"/>
    </source>
</evidence>
<comment type="subcellular location">
    <subcellularLocation>
        <location evidence="1">Secreted</location>
    </subcellularLocation>
</comment>
<protein>
    <submittedName>
        <fullName evidence="12">Uncharacterized protein</fullName>
    </submittedName>
</protein>
<evidence type="ECO:0000256" key="8">
    <source>
        <dbReference type="PROSITE-ProRule" id="PRU00352"/>
    </source>
</evidence>
<dbReference type="SMART" id="SM00630">
    <property type="entry name" value="Sema"/>
    <property type="match status" value="1"/>
</dbReference>
<reference evidence="12" key="1">
    <citation type="submission" date="2019-06" db="EMBL/GenBank/DDBJ databases">
        <title>G10K-VGP Goodes thornscrub tortoise genome, primary haplotype.</title>
        <authorList>
            <person name="Murphy B."/>
            <person name="Edwards T."/>
            <person name="Rhie A."/>
            <person name="Koren S."/>
            <person name="Phillippy A."/>
            <person name="Fedrigo O."/>
            <person name="Haase B."/>
            <person name="Mountcastle J."/>
            <person name="Lewin H."/>
            <person name="Damas J."/>
            <person name="Howe K."/>
            <person name="Formenti G."/>
            <person name="Myers G."/>
            <person name="Durbin R."/>
            <person name="Jarvis E.D."/>
        </authorList>
    </citation>
    <scope>NUCLEOTIDE SEQUENCE [LARGE SCALE GENOMIC DNA]</scope>
</reference>
<dbReference type="FunFam" id="2.60.40.10:FF:000030">
    <property type="entry name" value="Semaphorin 3F like"/>
    <property type="match status" value="1"/>
</dbReference>
<dbReference type="PROSITE" id="PS51004">
    <property type="entry name" value="SEMA"/>
    <property type="match status" value="1"/>
</dbReference>
<dbReference type="PROSITE" id="PS50835">
    <property type="entry name" value="IG_LIKE"/>
    <property type="match status" value="1"/>
</dbReference>
<name>A0A8C4Y1K8_9SAUR</name>
<dbReference type="InterPro" id="IPR007110">
    <property type="entry name" value="Ig-like_dom"/>
</dbReference>
<evidence type="ECO:0000259" key="11">
    <source>
        <dbReference type="PROSITE" id="PS51004"/>
    </source>
</evidence>
<evidence type="ECO:0000313" key="12">
    <source>
        <dbReference type="Ensembl" id="ENSGEVP00005012181.1"/>
    </source>
</evidence>
<dbReference type="InterPro" id="IPR001627">
    <property type="entry name" value="Semap_dom"/>
</dbReference>
<dbReference type="SUPFAM" id="SSF101912">
    <property type="entry name" value="Sema domain"/>
    <property type="match status" value="1"/>
</dbReference>
<evidence type="ECO:0000256" key="4">
    <source>
        <dbReference type="ARBA" id="ARBA00022729"/>
    </source>
</evidence>
<dbReference type="Pfam" id="PF00047">
    <property type="entry name" value="ig"/>
    <property type="match status" value="1"/>
</dbReference>
<dbReference type="InterPro" id="IPR013783">
    <property type="entry name" value="Ig-like_fold"/>
</dbReference>
<comment type="similarity">
    <text evidence="2">Belongs to the semaphorin family.</text>
</comment>
<dbReference type="InterPro" id="IPR013151">
    <property type="entry name" value="Immunoglobulin_dom"/>
</dbReference>
<evidence type="ECO:0000256" key="9">
    <source>
        <dbReference type="SAM" id="MobiDB-lite"/>
    </source>
</evidence>
<keyword evidence="7" id="KW-0393">Immunoglobulin domain</keyword>
<dbReference type="SUPFAM" id="SSF103575">
    <property type="entry name" value="Plexin repeat"/>
    <property type="match status" value="1"/>
</dbReference>
<dbReference type="Gene3D" id="2.60.40.10">
    <property type="entry name" value="Immunoglobulins"/>
    <property type="match status" value="1"/>
</dbReference>
<dbReference type="InterPro" id="IPR015943">
    <property type="entry name" value="WD40/YVTN_repeat-like_dom_sf"/>
</dbReference>
<feature type="compositionally biased region" description="Basic and acidic residues" evidence="9">
    <location>
        <begin position="694"/>
        <end position="709"/>
    </location>
</feature>
<evidence type="ECO:0000259" key="10">
    <source>
        <dbReference type="PROSITE" id="PS50835"/>
    </source>
</evidence>
<dbReference type="PANTHER" id="PTHR11036:SF69">
    <property type="entry name" value="SEMA DOMAIN-CONTAINING PROTEIN"/>
    <property type="match status" value="1"/>
</dbReference>
<dbReference type="GO" id="GO:0030335">
    <property type="term" value="P:positive regulation of cell migration"/>
    <property type="evidence" value="ECO:0007669"/>
    <property type="project" value="TreeGrafter"/>
</dbReference>
<dbReference type="SUPFAM" id="SSF48726">
    <property type="entry name" value="Immunoglobulin"/>
    <property type="match status" value="1"/>
</dbReference>
<evidence type="ECO:0000256" key="7">
    <source>
        <dbReference type="ARBA" id="ARBA00023319"/>
    </source>
</evidence>
<dbReference type="GO" id="GO:0030215">
    <property type="term" value="F:semaphorin receptor binding"/>
    <property type="evidence" value="ECO:0007669"/>
    <property type="project" value="InterPro"/>
</dbReference>
<gene>
    <name evidence="12" type="primary">LOC115654289</name>
</gene>
<evidence type="ECO:0000313" key="13">
    <source>
        <dbReference type="Proteomes" id="UP000694390"/>
    </source>
</evidence>
<dbReference type="InterPro" id="IPR036352">
    <property type="entry name" value="Semap_dom_sf"/>
</dbReference>
<dbReference type="GeneTree" id="ENSGT00940000165085"/>
<dbReference type="Proteomes" id="UP000694390">
    <property type="component" value="Chromosome 7"/>
</dbReference>
<dbReference type="GO" id="GO:0001755">
    <property type="term" value="P:neural crest cell migration"/>
    <property type="evidence" value="ECO:0007669"/>
    <property type="project" value="TreeGrafter"/>
</dbReference>
<dbReference type="GO" id="GO:0005576">
    <property type="term" value="C:extracellular region"/>
    <property type="evidence" value="ECO:0007669"/>
    <property type="project" value="UniProtKB-SubCell"/>
</dbReference>
<dbReference type="CDD" id="cd05871">
    <property type="entry name" value="Ig_Sema3"/>
    <property type="match status" value="1"/>
</dbReference>
<evidence type="ECO:0000256" key="1">
    <source>
        <dbReference type="ARBA" id="ARBA00004613"/>
    </source>
</evidence>
<dbReference type="Gene3D" id="3.30.1680.10">
    <property type="entry name" value="ligand-binding face of the semaphorins, domain 2"/>
    <property type="match status" value="1"/>
</dbReference>
<dbReference type="InterPro" id="IPR036179">
    <property type="entry name" value="Ig-like_dom_sf"/>
</dbReference>
<accession>A0A8C4Y1K8</accession>